<comment type="similarity">
    <text evidence="2">Belongs to the binding-protein-dependent transport system permease family. FecCD subfamily.</text>
</comment>
<evidence type="ECO:0000256" key="2">
    <source>
        <dbReference type="ARBA" id="ARBA00007935"/>
    </source>
</evidence>
<dbReference type="RefSeq" id="WP_304420976.1">
    <property type="nucleotide sequence ID" value="NZ_JANCMU010000005.1"/>
</dbReference>
<comment type="subcellular location">
    <subcellularLocation>
        <location evidence="1">Cell membrane</location>
        <topology evidence="1">Multi-pass membrane protein</topology>
    </subcellularLocation>
</comment>
<dbReference type="GO" id="GO:0005886">
    <property type="term" value="C:plasma membrane"/>
    <property type="evidence" value="ECO:0007669"/>
    <property type="project" value="UniProtKB-SubCell"/>
</dbReference>
<dbReference type="PANTHER" id="PTHR30472:SF41">
    <property type="entry name" value="TRANSPORT SYSTEM PERMEASE PROTEIN"/>
    <property type="match status" value="1"/>
</dbReference>
<dbReference type="InterPro" id="IPR037294">
    <property type="entry name" value="ABC_BtuC-like"/>
</dbReference>
<feature type="transmembrane region" description="Helical" evidence="8">
    <location>
        <begin position="147"/>
        <end position="168"/>
    </location>
</feature>
<evidence type="ECO:0000256" key="7">
    <source>
        <dbReference type="ARBA" id="ARBA00023136"/>
    </source>
</evidence>
<gene>
    <name evidence="9" type="ORF">NMK71_09340</name>
</gene>
<protein>
    <submittedName>
        <fullName evidence="9">Iron ABC transporter permease</fullName>
    </submittedName>
</protein>
<organism evidence="9 10">
    <name type="scientific">Profundicola chukchiensis</name>
    <dbReference type="NCBI Taxonomy" id="2961959"/>
    <lineage>
        <taxon>Bacteria</taxon>
        <taxon>Pseudomonadati</taxon>
        <taxon>Bacteroidota</taxon>
        <taxon>Flavobacteriia</taxon>
        <taxon>Flavobacteriales</taxon>
        <taxon>Weeksellaceae</taxon>
        <taxon>Profundicola</taxon>
    </lineage>
</organism>
<name>A0A9X4RUY6_9FLAO</name>
<feature type="transmembrane region" description="Helical" evidence="8">
    <location>
        <begin position="279"/>
        <end position="301"/>
    </location>
</feature>
<dbReference type="InterPro" id="IPR000522">
    <property type="entry name" value="ABC_transptr_permease_BtuC"/>
</dbReference>
<accession>A0A9X4RUY6</accession>
<feature type="transmembrane region" description="Helical" evidence="8">
    <location>
        <begin position="12"/>
        <end position="35"/>
    </location>
</feature>
<evidence type="ECO:0000256" key="8">
    <source>
        <dbReference type="SAM" id="Phobius"/>
    </source>
</evidence>
<dbReference type="PANTHER" id="PTHR30472">
    <property type="entry name" value="FERRIC ENTEROBACTIN TRANSPORT SYSTEM PERMEASE PROTEIN"/>
    <property type="match status" value="1"/>
</dbReference>
<evidence type="ECO:0000256" key="3">
    <source>
        <dbReference type="ARBA" id="ARBA00022448"/>
    </source>
</evidence>
<dbReference type="SUPFAM" id="SSF81345">
    <property type="entry name" value="ABC transporter involved in vitamin B12 uptake, BtuC"/>
    <property type="match status" value="1"/>
</dbReference>
<dbReference type="EMBL" id="JANCMU010000005">
    <property type="protein sequence ID" value="MDG4946618.1"/>
    <property type="molecule type" value="Genomic_DNA"/>
</dbReference>
<feature type="transmembrane region" description="Helical" evidence="8">
    <location>
        <begin position="180"/>
        <end position="211"/>
    </location>
</feature>
<dbReference type="CDD" id="cd06550">
    <property type="entry name" value="TM_ABC_iron-siderophores_like"/>
    <property type="match status" value="1"/>
</dbReference>
<evidence type="ECO:0000256" key="4">
    <source>
        <dbReference type="ARBA" id="ARBA00022475"/>
    </source>
</evidence>
<keyword evidence="5 8" id="KW-0812">Transmembrane</keyword>
<dbReference type="Gene3D" id="1.10.3470.10">
    <property type="entry name" value="ABC transporter involved in vitamin B12 uptake, BtuC"/>
    <property type="match status" value="1"/>
</dbReference>
<evidence type="ECO:0000313" key="9">
    <source>
        <dbReference type="EMBL" id="MDG4946618.1"/>
    </source>
</evidence>
<evidence type="ECO:0000313" key="10">
    <source>
        <dbReference type="Proteomes" id="UP001152599"/>
    </source>
</evidence>
<dbReference type="Pfam" id="PF01032">
    <property type="entry name" value="FecCD"/>
    <property type="match status" value="1"/>
</dbReference>
<dbReference type="GO" id="GO:0033214">
    <property type="term" value="P:siderophore-iron import into cell"/>
    <property type="evidence" value="ECO:0007669"/>
    <property type="project" value="TreeGrafter"/>
</dbReference>
<comment type="caution">
    <text evidence="9">The sequence shown here is derived from an EMBL/GenBank/DDBJ whole genome shotgun (WGS) entry which is preliminary data.</text>
</comment>
<evidence type="ECO:0000256" key="5">
    <source>
        <dbReference type="ARBA" id="ARBA00022692"/>
    </source>
</evidence>
<keyword evidence="10" id="KW-1185">Reference proteome</keyword>
<feature type="transmembrane region" description="Helical" evidence="8">
    <location>
        <begin position="307"/>
        <end position="329"/>
    </location>
</feature>
<dbReference type="Proteomes" id="UP001152599">
    <property type="component" value="Unassembled WGS sequence"/>
</dbReference>
<dbReference type="GO" id="GO:0022857">
    <property type="term" value="F:transmembrane transporter activity"/>
    <property type="evidence" value="ECO:0007669"/>
    <property type="project" value="InterPro"/>
</dbReference>
<keyword evidence="7 8" id="KW-0472">Membrane</keyword>
<feature type="transmembrane region" description="Helical" evidence="8">
    <location>
        <begin position="239"/>
        <end position="267"/>
    </location>
</feature>
<evidence type="ECO:0000256" key="6">
    <source>
        <dbReference type="ARBA" id="ARBA00022989"/>
    </source>
</evidence>
<keyword evidence="6 8" id="KW-1133">Transmembrane helix</keyword>
<feature type="transmembrane region" description="Helical" evidence="8">
    <location>
        <begin position="88"/>
        <end position="108"/>
    </location>
</feature>
<dbReference type="AlphaFoldDB" id="A0A9X4RUY6"/>
<reference evidence="9" key="1">
    <citation type="submission" date="2022-07" db="EMBL/GenBank/DDBJ databases">
        <title>Description and genome-wide analysis of Profundicola chukchiensis gen. nov., sp. nov., marine bacteria isolated from bottom sediments of the Chukchi Sea.</title>
        <authorList>
            <person name="Romanenko L."/>
            <person name="Otstavnykh N."/>
            <person name="Kurilenko V."/>
            <person name="Eremeev V."/>
            <person name="Velansky P."/>
            <person name="Mikhailov V."/>
            <person name="Isaeva M."/>
        </authorList>
    </citation>
    <scope>NUCLEOTIDE SEQUENCE</scope>
    <source>
        <strain evidence="9">KMM 9713</strain>
    </source>
</reference>
<feature type="transmembrane region" description="Helical" evidence="8">
    <location>
        <begin position="120"/>
        <end position="141"/>
    </location>
</feature>
<evidence type="ECO:0000256" key="1">
    <source>
        <dbReference type="ARBA" id="ARBA00004651"/>
    </source>
</evidence>
<keyword evidence="4" id="KW-1003">Cell membrane</keyword>
<feature type="transmembrane region" description="Helical" evidence="8">
    <location>
        <begin position="56"/>
        <end position="76"/>
    </location>
</feature>
<keyword evidence="3" id="KW-0813">Transport</keyword>
<sequence>MTNWLVQDKRFFLLLLLMLIVLGLSLVLGSSSYTLMDYFNLSENESLKRIVFQHRLPRTITALLTGIALPLSGWVLQEFFRNPLAGPSILGVTSSAGLGVAIVIVLGSSLGFGSFIFEPGLLIIGALAGALLAMLLLISIAKQLSSTNAMIIVGFMIATIAGAFIEILQYFSSAKELKSYVLWGFGSLTGLSIKHLIYYAVFVLVGVFFIVKNIPSLIRMQLGELYAQTMGVNLRSLRIQLIIASSILAGVATALVGPIAFIGLAVPHICRMYLKTSNFYQLFAYNMVVGVILMTGFGLLAELFPGGALPINVITALFGAPIVLSIVFLNKNQIS</sequence>
<proteinExistence type="inferred from homology"/>